<proteinExistence type="predicted"/>
<gene>
    <name evidence="3" type="primary">LOC117147066</name>
</gene>
<dbReference type="Proteomes" id="UP000515162">
    <property type="component" value="Chromosome X"/>
</dbReference>
<reference evidence="3" key="1">
    <citation type="submission" date="2025-08" db="UniProtKB">
        <authorList>
            <consortium name="RefSeq"/>
        </authorList>
    </citation>
    <scope>IDENTIFICATION</scope>
    <source>
        <strain evidence="3">Mau12</strain>
        <tissue evidence="3">Whole Body</tissue>
    </source>
</reference>
<evidence type="ECO:0000313" key="2">
    <source>
        <dbReference type="Proteomes" id="UP000515162"/>
    </source>
</evidence>
<dbReference type="AlphaFoldDB" id="A0A6P8L2U4"/>
<evidence type="ECO:0000313" key="3">
    <source>
        <dbReference type="RefSeq" id="XP_033169716.1"/>
    </source>
</evidence>
<accession>A0A6P8L2U4</accession>
<name>A0A6P8L2U4_DROMA</name>
<dbReference type="RefSeq" id="XP_033169716.1">
    <property type="nucleotide sequence ID" value="XM_033313825.1"/>
</dbReference>
<keyword evidence="1" id="KW-0175">Coiled coil</keyword>
<protein>
    <submittedName>
        <fullName evidence="3">Uncharacterized protein LOC117147066</fullName>
    </submittedName>
</protein>
<keyword evidence="2" id="KW-1185">Reference proteome</keyword>
<evidence type="ECO:0000256" key="1">
    <source>
        <dbReference type="SAM" id="Coils"/>
    </source>
</evidence>
<organism evidence="2 3">
    <name type="scientific">Drosophila mauritiana</name>
    <name type="common">Fruit fly</name>
    <dbReference type="NCBI Taxonomy" id="7226"/>
    <lineage>
        <taxon>Eukaryota</taxon>
        <taxon>Metazoa</taxon>
        <taxon>Ecdysozoa</taxon>
        <taxon>Arthropoda</taxon>
        <taxon>Hexapoda</taxon>
        <taxon>Insecta</taxon>
        <taxon>Pterygota</taxon>
        <taxon>Neoptera</taxon>
        <taxon>Endopterygota</taxon>
        <taxon>Diptera</taxon>
        <taxon>Brachycera</taxon>
        <taxon>Muscomorpha</taxon>
        <taxon>Ephydroidea</taxon>
        <taxon>Drosophilidae</taxon>
        <taxon>Drosophila</taxon>
        <taxon>Sophophora</taxon>
    </lineage>
</organism>
<feature type="coiled-coil region" evidence="1">
    <location>
        <begin position="53"/>
        <end position="80"/>
    </location>
</feature>
<dbReference type="GeneID" id="117147066"/>
<sequence length="105" mass="12672">MLSIVIIFRSAGIFSSLSFHYLTEKQAPEHNLIQKWQRIRTRKQSQLEEGSQSSDSKEEFQRLEEHVKAMERRIAQDREKRRNLFIRFMNLFLDLLEARVYSQNI</sequence>